<dbReference type="AlphaFoldDB" id="A0A3L9MFY9"/>
<name>A0A3L9MFY9_9FLAO</name>
<comment type="caution">
    <text evidence="2">The sequence shown here is derived from an EMBL/GenBank/DDBJ whole genome shotgun (WGS) entry which is preliminary data.</text>
</comment>
<keyword evidence="1" id="KW-0472">Membrane</keyword>
<dbReference type="Pfam" id="PF09601">
    <property type="entry name" value="DUF2459"/>
    <property type="match status" value="1"/>
</dbReference>
<dbReference type="RefSeq" id="WP_121934007.1">
    <property type="nucleotide sequence ID" value="NZ_RDOJ01000004.1"/>
</dbReference>
<accession>A0A3L9MFY9</accession>
<dbReference type="Proteomes" id="UP000275348">
    <property type="component" value="Unassembled WGS sequence"/>
</dbReference>
<evidence type="ECO:0000313" key="3">
    <source>
        <dbReference type="Proteomes" id="UP000275348"/>
    </source>
</evidence>
<dbReference type="InterPro" id="IPR011727">
    <property type="entry name" value="CHP02117"/>
</dbReference>
<evidence type="ECO:0000313" key="2">
    <source>
        <dbReference type="EMBL" id="RLZ11701.1"/>
    </source>
</evidence>
<dbReference type="EMBL" id="RDOJ01000004">
    <property type="protein sequence ID" value="RLZ11701.1"/>
    <property type="molecule type" value="Genomic_DNA"/>
</dbReference>
<dbReference type="OrthoDB" id="211174at2"/>
<keyword evidence="1" id="KW-1133">Transmembrane helix</keyword>
<feature type="transmembrane region" description="Helical" evidence="1">
    <location>
        <begin position="12"/>
        <end position="32"/>
    </location>
</feature>
<sequence length="224" mass="25822">MKRIFKYILKSIGLLFCILLLYLLAVIILPLIPVNKTTSSSDDWVEIYILTNGMHTDIVVPVETDVINWSEIIPFDDTKAKQPMKYIAFGWGDKGFYLDTPEWKDLKFSTAFKAAFWLGDSAMHTTFYNSISESEDCKKMTISKNEYIKMVNYIKNSFEFGTIGKVQLIPTEMVYGDNDSFYEARGTYNIFFTCNAWASDALKEAKQTAPLWTATQQGIFYHYK</sequence>
<keyword evidence="1" id="KW-0812">Transmembrane</keyword>
<organism evidence="2 3">
    <name type="scientific">Faecalibacter macacae</name>
    <dbReference type="NCBI Taxonomy" id="1859289"/>
    <lineage>
        <taxon>Bacteria</taxon>
        <taxon>Pseudomonadati</taxon>
        <taxon>Bacteroidota</taxon>
        <taxon>Flavobacteriia</taxon>
        <taxon>Flavobacteriales</taxon>
        <taxon>Weeksellaceae</taxon>
        <taxon>Faecalibacter</taxon>
    </lineage>
</organism>
<keyword evidence="3" id="KW-1185">Reference proteome</keyword>
<proteinExistence type="predicted"/>
<dbReference type="NCBIfam" id="TIGR02117">
    <property type="entry name" value="chp_urease_rgn"/>
    <property type="match status" value="1"/>
</dbReference>
<reference evidence="2 3" key="1">
    <citation type="submission" date="2018-10" db="EMBL/GenBank/DDBJ databases">
        <authorList>
            <person name="Chen X."/>
        </authorList>
    </citation>
    <scope>NUCLEOTIDE SEQUENCE [LARGE SCALE GENOMIC DNA]</scope>
    <source>
        <strain evidence="2 3">YIM 102668</strain>
    </source>
</reference>
<evidence type="ECO:0000256" key="1">
    <source>
        <dbReference type="SAM" id="Phobius"/>
    </source>
</evidence>
<gene>
    <name evidence="2" type="ORF">EAH69_04575</name>
</gene>
<protein>
    <submittedName>
        <fullName evidence="2">TIGR02117 family protein</fullName>
    </submittedName>
</protein>